<accession>A0ABP0FVX2</accession>
<keyword evidence="2 5" id="KW-0812">Transmembrane</keyword>
<feature type="transmembrane region" description="Helical" evidence="5">
    <location>
        <begin position="68"/>
        <end position="89"/>
    </location>
</feature>
<feature type="transmembrane region" description="Helical" evidence="5">
    <location>
        <begin position="136"/>
        <end position="158"/>
    </location>
</feature>
<sequence length="163" mass="17507">MVHKVGVAVSFAFILVGTGLYLTAMLTDRWVDVLFDYHYGLFKNCFPVCENQGWDLQNVRMAVFVPRIIMLAAAALVVIGVFLGLIGLLTNSSCPVVTKGVLLILAGVLVFAACGTFTGLNYSTEGNSTRFGSFHFSFYLGWVSGLMFIMSGICGIVAGKTGV</sequence>
<evidence type="ECO:0000256" key="5">
    <source>
        <dbReference type="SAM" id="Phobius"/>
    </source>
</evidence>
<dbReference type="EMBL" id="CAWYQH010000097">
    <property type="protein sequence ID" value="CAK8683750.1"/>
    <property type="molecule type" value="Genomic_DNA"/>
</dbReference>
<evidence type="ECO:0000256" key="1">
    <source>
        <dbReference type="ARBA" id="ARBA00004141"/>
    </source>
</evidence>
<protein>
    <submittedName>
        <fullName evidence="6">Uncharacterized protein</fullName>
    </submittedName>
</protein>
<feature type="transmembrane region" description="Helical" evidence="5">
    <location>
        <begin position="101"/>
        <end position="124"/>
    </location>
</feature>
<evidence type="ECO:0000313" key="6">
    <source>
        <dbReference type="EMBL" id="CAK8683750.1"/>
    </source>
</evidence>
<evidence type="ECO:0000256" key="4">
    <source>
        <dbReference type="ARBA" id="ARBA00023136"/>
    </source>
</evidence>
<dbReference type="InterPro" id="IPR004031">
    <property type="entry name" value="PMP22/EMP/MP20/Claudin"/>
</dbReference>
<evidence type="ECO:0000256" key="3">
    <source>
        <dbReference type="ARBA" id="ARBA00022989"/>
    </source>
</evidence>
<evidence type="ECO:0000313" key="7">
    <source>
        <dbReference type="Proteomes" id="UP001642483"/>
    </source>
</evidence>
<evidence type="ECO:0000256" key="2">
    <source>
        <dbReference type="ARBA" id="ARBA00022692"/>
    </source>
</evidence>
<name>A0ABP0FVX2_CLALP</name>
<dbReference type="Gene3D" id="1.20.140.150">
    <property type="match status" value="1"/>
</dbReference>
<keyword evidence="4 5" id="KW-0472">Membrane</keyword>
<keyword evidence="3 5" id="KW-1133">Transmembrane helix</keyword>
<gene>
    <name evidence="6" type="ORF">CVLEPA_LOCUS14787</name>
</gene>
<proteinExistence type="predicted"/>
<organism evidence="6 7">
    <name type="scientific">Clavelina lepadiformis</name>
    <name type="common">Light-bulb sea squirt</name>
    <name type="synonym">Ascidia lepadiformis</name>
    <dbReference type="NCBI Taxonomy" id="159417"/>
    <lineage>
        <taxon>Eukaryota</taxon>
        <taxon>Metazoa</taxon>
        <taxon>Chordata</taxon>
        <taxon>Tunicata</taxon>
        <taxon>Ascidiacea</taxon>
        <taxon>Aplousobranchia</taxon>
        <taxon>Clavelinidae</taxon>
        <taxon>Clavelina</taxon>
    </lineage>
</organism>
<reference evidence="6 7" key="1">
    <citation type="submission" date="2024-02" db="EMBL/GenBank/DDBJ databases">
        <authorList>
            <person name="Daric V."/>
            <person name="Darras S."/>
        </authorList>
    </citation>
    <scope>NUCLEOTIDE SEQUENCE [LARGE SCALE GENOMIC DNA]</scope>
</reference>
<dbReference type="Proteomes" id="UP001642483">
    <property type="component" value="Unassembled WGS sequence"/>
</dbReference>
<comment type="subcellular location">
    <subcellularLocation>
        <location evidence="1">Membrane</location>
        <topology evidence="1">Multi-pass membrane protein</topology>
    </subcellularLocation>
</comment>
<keyword evidence="7" id="KW-1185">Reference proteome</keyword>
<dbReference type="Pfam" id="PF00822">
    <property type="entry name" value="PMP22_Claudin"/>
    <property type="match status" value="1"/>
</dbReference>
<comment type="caution">
    <text evidence="6">The sequence shown here is derived from an EMBL/GenBank/DDBJ whole genome shotgun (WGS) entry which is preliminary data.</text>
</comment>
<feature type="transmembrane region" description="Helical" evidence="5">
    <location>
        <begin position="7"/>
        <end position="26"/>
    </location>
</feature>